<dbReference type="STRING" id="106549.A0A540LWK6"/>
<evidence type="ECO:0008006" key="3">
    <source>
        <dbReference type="Google" id="ProtNLM"/>
    </source>
</evidence>
<sequence length="88" mass="9878">MSKDRAKSGGWAAFDLKQRVRVPVAGEQGLNLVGADTVVIHDMDFNPQIVRQAEDHCHCIDQVKAVTIYRLVIKGTIDENVYEIAERK</sequence>
<name>A0A540LWK6_MALBA</name>
<dbReference type="SUPFAM" id="SSF52540">
    <property type="entry name" value="P-loop containing nucleoside triphosphate hydrolases"/>
    <property type="match status" value="1"/>
</dbReference>
<dbReference type="EMBL" id="VIEB01000443">
    <property type="protein sequence ID" value="TQD90766.1"/>
    <property type="molecule type" value="Genomic_DNA"/>
</dbReference>
<organism evidence="1 2">
    <name type="scientific">Malus baccata</name>
    <name type="common">Siberian crab apple</name>
    <name type="synonym">Pyrus baccata</name>
    <dbReference type="NCBI Taxonomy" id="106549"/>
    <lineage>
        <taxon>Eukaryota</taxon>
        <taxon>Viridiplantae</taxon>
        <taxon>Streptophyta</taxon>
        <taxon>Embryophyta</taxon>
        <taxon>Tracheophyta</taxon>
        <taxon>Spermatophyta</taxon>
        <taxon>Magnoliopsida</taxon>
        <taxon>eudicotyledons</taxon>
        <taxon>Gunneridae</taxon>
        <taxon>Pentapetalae</taxon>
        <taxon>rosids</taxon>
        <taxon>fabids</taxon>
        <taxon>Rosales</taxon>
        <taxon>Rosaceae</taxon>
        <taxon>Amygdaloideae</taxon>
        <taxon>Maleae</taxon>
        <taxon>Malus</taxon>
    </lineage>
</organism>
<gene>
    <name evidence="1" type="ORF">C1H46_023698</name>
</gene>
<dbReference type="Proteomes" id="UP000315295">
    <property type="component" value="Unassembled WGS sequence"/>
</dbReference>
<dbReference type="Gene3D" id="3.40.50.300">
    <property type="entry name" value="P-loop containing nucleotide triphosphate hydrolases"/>
    <property type="match status" value="1"/>
</dbReference>
<evidence type="ECO:0000313" key="1">
    <source>
        <dbReference type="EMBL" id="TQD90766.1"/>
    </source>
</evidence>
<dbReference type="InterPro" id="IPR027417">
    <property type="entry name" value="P-loop_NTPase"/>
</dbReference>
<protein>
    <recommendedName>
        <fullName evidence="3">Helicase C-terminal domain-containing protein</fullName>
    </recommendedName>
</protein>
<dbReference type="AlphaFoldDB" id="A0A540LWK6"/>
<evidence type="ECO:0000313" key="2">
    <source>
        <dbReference type="Proteomes" id="UP000315295"/>
    </source>
</evidence>
<dbReference type="PANTHER" id="PTHR10799">
    <property type="entry name" value="SNF2/RAD54 HELICASE FAMILY"/>
    <property type="match status" value="1"/>
</dbReference>
<keyword evidence="2" id="KW-1185">Reference proteome</keyword>
<reference evidence="1 2" key="1">
    <citation type="journal article" date="2019" name="G3 (Bethesda)">
        <title>Sequencing of a Wild Apple (Malus baccata) Genome Unravels the Differences Between Cultivated and Wild Apple Species Regarding Disease Resistance and Cold Tolerance.</title>
        <authorList>
            <person name="Chen X."/>
        </authorList>
    </citation>
    <scope>NUCLEOTIDE SEQUENCE [LARGE SCALE GENOMIC DNA]</scope>
    <source>
        <strain evidence="2">cv. Shandingzi</strain>
        <tissue evidence="1">Leaves</tissue>
    </source>
</reference>
<comment type="caution">
    <text evidence="1">The sequence shown here is derived from an EMBL/GenBank/DDBJ whole genome shotgun (WGS) entry which is preliminary data.</text>
</comment>
<proteinExistence type="predicted"/>
<accession>A0A540LWK6</accession>